<evidence type="ECO:0000256" key="10">
    <source>
        <dbReference type="ARBA" id="ARBA00023014"/>
    </source>
</evidence>
<evidence type="ECO:0000259" key="15">
    <source>
        <dbReference type="PROSITE" id="PS50903"/>
    </source>
</evidence>
<comment type="cofactor">
    <cofactor evidence="1">
        <name>Fe(3+)</name>
        <dbReference type="ChEBI" id="CHEBI:29034"/>
    </cofactor>
</comment>
<reference evidence="16 17" key="1">
    <citation type="journal article" date="2016" name="Nat. Commun.">
        <title>Thousands of microbial genomes shed light on interconnected biogeochemical processes in an aquifer system.</title>
        <authorList>
            <person name="Anantharaman K."/>
            <person name="Brown C.T."/>
            <person name="Hug L.A."/>
            <person name="Sharon I."/>
            <person name="Castelle C.J."/>
            <person name="Probst A.J."/>
            <person name="Thomas B.C."/>
            <person name="Singh A."/>
            <person name="Wilkins M.J."/>
            <person name="Karaoz U."/>
            <person name="Brodie E.L."/>
            <person name="Williams K.H."/>
            <person name="Hubbard S.S."/>
            <person name="Banfield J.F."/>
        </authorList>
    </citation>
    <scope>NUCLEOTIDE SEQUENCE [LARGE SCALE GENOMIC DNA]</scope>
</reference>
<evidence type="ECO:0000256" key="1">
    <source>
        <dbReference type="ARBA" id="ARBA00001965"/>
    </source>
</evidence>
<accession>A0A1F4PZT3</accession>
<dbReference type="InterPro" id="IPR004209">
    <property type="entry name" value="FTR_bsu"/>
</dbReference>
<dbReference type="GO" id="GO:0016730">
    <property type="term" value="F:oxidoreductase activity, acting on iron-sulfur proteins as donors"/>
    <property type="evidence" value="ECO:0007669"/>
    <property type="project" value="InterPro"/>
</dbReference>
<evidence type="ECO:0000256" key="12">
    <source>
        <dbReference type="ARBA" id="ARBA00026011"/>
    </source>
</evidence>
<dbReference type="Gene3D" id="2.20.28.10">
    <property type="match status" value="1"/>
</dbReference>
<comment type="catalytic activity">
    <reaction evidence="14">
        <text>[thioredoxin]-disulfide + 2 reduced [2Fe-2S]-[ferredoxin] + 2 H(+) = [thioredoxin]-dithiol + 2 oxidized [2Fe-2S]-[ferredoxin]</text>
        <dbReference type="Rhea" id="RHEA:42336"/>
        <dbReference type="Rhea" id="RHEA-COMP:10000"/>
        <dbReference type="Rhea" id="RHEA-COMP:10001"/>
        <dbReference type="Rhea" id="RHEA-COMP:10698"/>
        <dbReference type="Rhea" id="RHEA-COMP:10700"/>
        <dbReference type="ChEBI" id="CHEBI:15378"/>
        <dbReference type="ChEBI" id="CHEBI:29950"/>
        <dbReference type="ChEBI" id="CHEBI:33737"/>
        <dbReference type="ChEBI" id="CHEBI:33738"/>
        <dbReference type="ChEBI" id="CHEBI:50058"/>
        <dbReference type="EC" id="1.8.7.2"/>
    </reaction>
</comment>
<keyword evidence="8" id="KW-0560">Oxidoreductase</keyword>
<name>A0A1F4PZT3_UNCSA</name>
<dbReference type="Pfam" id="PF21349">
    <property type="entry name" value="RUBY_RBDX"/>
    <property type="match status" value="1"/>
</dbReference>
<evidence type="ECO:0000256" key="5">
    <source>
        <dbReference type="ARBA" id="ARBA00012358"/>
    </source>
</evidence>
<evidence type="ECO:0000313" key="16">
    <source>
        <dbReference type="EMBL" id="OGB89174.1"/>
    </source>
</evidence>
<dbReference type="SUPFAM" id="SSF57662">
    <property type="entry name" value="Ferredoxin thioredoxin reductase (FTR), catalytic beta chain"/>
    <property type="match status" value="1"/>
</dbReference>
<keyword evidence="6" id="KW-0004">4Fe-4S</keyword>
<comment type="cofactor">
    <cofactor evidence="2">
        <name>[4Fe-4S] cluster</name>
        <dbReference type="ChEBI" id="CHEBI:49883"/>
    </cofactor>
</comment>
<evidence type="ECO:0000256" key="6">
    <source>
        <dbReference type="ARBA" id="ARBA00022485"/>
    </source>
</evidence>
<evidence type="ECO:0000256" key="4">
    <source>
        <dbReference type="ARBA" id="ARBA00007941"/>
    </source>
</evidence>
<comment type="subunit">
    <text evidence="12">Heterodimer of subunit A (variable subunit) and subunit B (catalytic subunit). Heterodimeric FTR forms a complex with ferredoxin and thioredoxin.</text>
</comment>
<organism evidence="16 17">
    <name type="scientific">candidate division WOR-1 bacterium RIFCSPHIGHO2_01_FULL_53_15</name>
    <dbReference type="NCBI Taxonomy" id="1802564"/>
    <lineage>
        <taxon>Bacteria</taxon>
        <taxon>Bacillati</taxon>
        <taxon>Saganbacteria</taxon>
    </lineage>
</organism>
<keyword evidence="11" id="KW-1015">Disulfide bond</keyword>
<dbReference type="AlphaFoldDB" id="A0A1F4PZT3"/>
<dbReference type="Pfam" id="PF02943">
    <property type="entry name" value="FeThRed_B"/>
    <property type="match status" value="1"/>
</dbReference>
<keyword evidence="10" id="KW-0411">Iron-sulfur</keyword>
<evidence type="ECO:0000256" key="13">
    <source>
        <dbReference type="ARBA" id="ARBA00030295"/>
    </source>
</evidence>
<keyword evidence="9" id="KW-0408">Iron</keyword>
<feature type="domain" description="Rubredoxin-like" evidence="15">
    <location>
        <begin position="133"/>
        <end position="167"/>
    </location>
</feature>
<sequence>MSFEPTRAQVNELYTRLKNEAEGSGYHLHPDVEFTKWLVRGILINEARYGYWNCPCRRATNNKQADLDIICPCDYRDPDLNDYDACYCALYVSTKILKGEKEAMPIPERRPAPELRAQNAEHRAQEGIGNLNYPVYRCRVCGYLCARNEPPEVCPICKAKKERFKRFI</sequence>
<dbReference type="PANTHER" id="PTHR35113:SF1">
    <property type="entry name" value="FERREDOXIN-THIOREDOXIN REDUCTASE CATALYTIC CHAIN, CHLOROPLASTIC"/>
    <property type="match status" value="1"/>
</dbReference>
<dbReference type="EC" id="1.8.7.2" evidence="5"/>
<comment type="function">
    <text evidence="3">Catalytic subunit of the ferredoxin-thioredoxin reductase (FTR), which catalyzes the two-electron reduction of thioredoxins by the electrons provided by reduced ferredoxin.</text>
</comment>
<dbReference type="GO" id="GO:0051539">
    <property type="term" value="F:4 iron, 4 sulfur cluster binding"/>
    <property type="evidence" value="ECO:0007669"/>
    <property type="project" value="UniProtKB-KW"/>
</dbReference>
<dbReference type="CDD" id="cd00729">
    <property type="entry name" value="rubredoxin_SM"/>
    <property type="match status" value="1"/>
</dbReference>
<dbReference type="Gene3D" id="3.90.460.10">
    <property type="entry name" value="Ferredoxin thioredoxin reductase catalytic beta subunit"/>
    <property type="match status" value="1"/>
</dbReference>
<keyword evidence="7" id="KW-0479">Metal-binding</keyword>
<evidence type="ECO:0000313" key="17">
    <source>
        <dbReference type="Proteomes" id="UP000178724"/>
    </source>
</evidence>
<dbReference type="EMBL" id="METM01000029">
    <property type="protein sequence ID" value="OGB89174.1"/>
    <property type="molecule type" value="Genomic_DNA"/>
</dbReference>
<comment type="caution">
    <text evidence="16">The sequence shown here is derived from an EMBL/GenBank/DDBJ whole genome shotgun (WGS) entry which is preliminary data.</text>
</comment>
<gene>
    <name evidence="16" type="ORF">A2625_02505</name>
</gene>
<evidence type="ECO:0000256" key="14">
    <source>
        <dbReference type="ARBA" id="ARBA00048150"/>
    </source>
</evidence>
<evidence type="ECO:0000256" key="3">
    <source>
        <dbReference type="ARBA" id="ARBA00003945"/>
    </source>
</evidence>
<protein>
    <recommendedName>
        <fullName evidence="5">ferredoxin:thioredoxin reductase</fullName>
        <ecNumber evidence="5">1.8.7.2</ecNumber>
    </recommendedName>
    <alternativeName>
        <fullName evidence="13">Ferredoxin-thioredoxin reductase subunit B</fullName>
    </alternativeName>
</protein>
<evidence type="ECO:0000256" key="9">
    <source>
        <dbReference type="ARBA" id="ARBA00023004"/>
    </source>
</evidence>
<dbReference type="Proteomes" id="UP000178724">
    <property type="component" value="Unassembled WGS sequence"/>
</dbReference>
<dbReference type="PANTHER" id="PTHR35113">
    <property type="entry name" value="FERREDOXIN-THIOREDOXIN REDUCTASE CATALYTIC CHAIN, CHLOROPLASTIC"/>
    <property type="match status" value="1"/>
</dbReference>
<dbReference type="InterPro" id="IPR024934">
    <property type="entry name" value="Rubredoxin-like_dom"/>
</dbReference>
<evidence type="ECO:0000256" key="2">
    <source>
        <dbReference type="ARBA" id="ARBA00001966"/>
    </source>
</evidence>
<dbReference type="SUPFAM" id="SSF57802">
    <property type="entry name" value="Rubredoxin-like"/>
    <property type="match status" value="1"/>
</dbReference>
<comment type="similarity">
    <text evidence="4">Belongs to the ferredoxin thioredoxin reductase beta subunit family.</text>
</comment>
<dbReference type="InterPro" id="IPR048574">
    <property type="entry name" value="RUBY_RBDX"/>
</dbReference>
<dbReference type="GO" id="GO:0005506">
    <property type="term" value="F:iron ion binding"/>
    <property type="evidence" value="ECO:0007669"/>
    <property type="project" value="InterPro"/>
</dbReference>
<evidence type="ECO:0000256" key="7">
    <source>
        <dbReference type="ARBA" id="ARBA00022723"/>
    </source>
</evidence>
<evidence type="ECO:0000256" key="11">
    <source>
        <dbReference type="ARBA" id="ARBA00023157"/>
    </source>
</evidence>
<dbReference type="PROSITE" id="PS50903">
    <property type="entry name" value="RUBREDOXIN_LIKE"/>
    <property type="match status" value="1"/>
</dbReference>
<proteinExistence type="inferred from homology"/>
<evidence type="ECO:0000256" key="8">
    <source>
        <dbReference type="ARBA" id="ARBA00023002"/>
    </source>
</evidence>
<dbReference type="InterPro" id="IPR036644">
    <property type="entry name" value="FTR_bsu_sf"/>
</dbReference>